<keyword evidence="2" id="KW-1185">Reference proteome</keyword>
<evidence type="ECO:0000313" key="1">
    <source>
        <dbReference type="EMBL" id="EGL40918.1"/>
    </source>
</evidence>
<accession>A0ABP2L4H0</accession>
<comment type="caution">
    <text evidence="1">The sequence shown here is derived from an EMBL/GenBank/DDBJ whole genome shotgun (WGS) entry which is preliminary data.</text>
</comment>
<sequence>MRLHYSMNINSSQHKEFFEILSKKYRKMVLFKKVRMINK</sequence>
<name>A0ABP2L4H0_9FIRM</name>
<dbReference type="Proteomes" id="UP000004018">
    <property type="component" value="Unassembled WGS sequence"/>
</dbReference>
<dbReference type="EMBL" id="AFIJ01000020">
    <property type="protein sequence ID" value="EGL40918.1"/>
    <property type="molecule type" value="Genomic_DNA"/>
</dbReference>
<gene>
    <name evidence="1" type="ORF">HMPREF1039_1099</name>
</gene>
<reference evidence="1 2" key="1">
    <citation type="submission" date="2011-04" db="EMBL/GenBank/DDBJ databases">
        <authorList>
            <person name="Harkins D.M."/>
            <person name="Madupu R."/>
            <person name="Durkin A.S."/>
            <person name="Torralba M."/>
            <person name="Methe B."/>
            <person name="Sutton G.G."/>
            <person name="Nelson K.E."/>
        </authorList>
    </citation>
    <scope>NUCLEOTIDE SEQUENCE [LARGE SCALE GENOMIC DNA]</scope>
    <source>
        <strain evidence="1 2">UPII 199-6</strain>
    </source>
</reference>
<proteinExistence type="predicted"/>
<protein>
    <submittedName>
        <fullName evidence="1">Uncharacterized protein</fullName>
    </submittedName>
</protein>
<evidence type="ECO:0000313" key="2">
    <source>
        <dbReference type="Proteomes" id="UP000004018"/>
    </source>
</evidence>
<organism evidence="1 2">
    <name type="scientific">Megasphaera lornae</name>
    <dbReference type="NCBI Taxonomy" id="1000568"/>
    <lineage>
        <taxon>Bacteria</taxon>
        <taxon>Bacillati</taxon>
        <taxon>Bacillota</taxon>
        <taxon>Negativicutes</taxon>
        <taxon>Veillonellales</taxon>
        <taxon>Veillonellaceae</taxon>
        <taxon>Megasphaera</taxon>
    </lineage>
</organism>